<dbReference type="RefSeq" id="WP_309490550.1">
    <property type="nucleotide sequence ID" value="NZ_JAENIG010000009.1"/>
</dbReference>
<gene>
    <name evidence="3" type="ORF">JIN83_13270</name>
</gene>
<proteinExistence type="predicted"/>
<dbReference type="EMBL" id="JAENIG010000009">
    <property type="protein sequence ID" value="MBK1855937.1"/>
    <property type="molecule type" value="Genomic_DNA"/>
</dbReference>
<organism evidence="3 4">
    <name type="scientific">Oceaniferula flava</name>
    <dbReference type="NCBI Taxonomy" id="2800421"/>
    <lineage>
        <taxon>Bacteria</taxon>
        <taxon>Pseudomonadati</taxon>
        <taxon>Verrucomicrobiota</taxon>
        <taxon>Verrucomicrobiia</taxon>
        <taxon>Verrucomicrobiales</taxon>
        <taxon>Verrucomicrobiaceae</taxon>
        <taxon>Oceaniferula</taxon>
    </lineage>
</organism>
<reference evidence="3" key="1">
    <citation type="submission" date="2021-01" db="EMBL/GenBank/DDBJ databases">
        <title>Modified the classification status of verrucomicrobia.</title>
        <authorList>
            <person name="Feng X."/>
        </authorList>
    </citation>
    <scope>NUCLEOTIDE SEQUENCE</scope>
    <source>
        <strain evidence="3">5K15</strain>
    </source>
</reference>
<evidence type="ECO:0000259" key="2">
    <source>
        <dbReference type="Pfam" id="PF07589"/>
    </source>
</evidence>
<keyword evidence="4" id="KW-1185">Reference proteome</keyword>
<accession>A0AAE2SEJ9</accession>
<dbReference type="AlphaFoldDB" id="A0AAE2SEJ9"/>
<comment type="caution">
    <text evidence="3">The sequence shown here is derived from an EMBL/GenBank/DDBJ whole genome shotgun (WGS) entry which is preliminary data.</text>
</comment>
<dbReference type="NCBIfam" id="TIGR02595">
    <property type="entry name" value="PEP_CTERM"/>
    <property type="match status" value="1"/>
</dbReference>
<dbReference type="Pfam" id="PF07589">
    <property type="entry name" value="PEP-CTERM"/>
    <property type="match status" value="1"/>
</dbReference>
<evidence type="ECO:0000256" key="1">
    <source>
        <dbReference type="SAM" id="SignalP"/>
    </source>
</evidence>
<dbReference type="Proteomes" id="UP000634206">
    <property type="component" value="Unassembled WGS sequence"/>
</dbReference>
<feature type="domain" description="Ice-binding protein C-terminal" evidence="2">
    <location>
        <begin position="239"/>
        <end position="260"/>
    </location>
</feature>
<sequence length="262" mass="27731">MNTQTTTPQRAGKLLALASAIPFVALPFSAQAQSASEHIYVEVSFDEVSAGLDHGTLFSGDEYASSGVTFSVDSNGQHNQLLIFDTDVSSTRDTDLENPFIGGNLQGVTGLGNALIIAENVIDRNGDGLVDNPDDEARGGTIGVVFANEQVTDVGFNLYDTPENSRSDVSIVFKDSSGAEVIWRADDLIVNGSNVEFGNHYGNSFTDITAASLGLTNIKSIDFNIESGAVDHLHFCAVVPEPSSVALLGLGALGMLFRRKRA</sequence>
<keyword evidence="1" id="KW-0732">Signal</keyword>
<protein>
    <submittedName>
        <fullName evidence="3">PEP-CTERM sorting domain-containing protein</fullName>
    </submittedName>
</protein>
<name>A0AAE2SEJ9_9BACT</name>
<evidence type="ECO:0000313" key="4">
    <source>
        <dbReference type="Proteomes" id="UP000634206"/>
    </source>
</evidence>
<feature type="chain" id="PRO_5041914238" evidence="1">
    <location>
        <begin position="33"/>
        <end position="262"/>
    </location>
</feature>
<feature type="signal peptide" evidence="1">
    <location>
        <begin position="1"/>
        <end position="32"/>
    </location>
</feature>
<dbReference type="InterPro" id="IPR013424">
    <property type="entry name" value="Ice-binding_C"/>
</dbReference>
<evidence type="ECO:0000313" key="3">
    <source>
        <dbReference type="EMBL" id="MBK1855937.1"/>
    </source>
</evidence>